<dbReference type="OrthoDB" id="5243526at2"/>
<dbReference type="GO" id="GO:0015833">
    <property type="term" value="P:peptide transport"/>
    <property type="evidence" value="ECO:0007669"/>
    <property type="project" value="TreeGrafter"/>
</dbReference>
<dbReference type="SUPFAM" id="SSF53850">
    <property type="entry name" value="Periplasmic binding protein-like II"/>
    <property type="match status" value="1"/>
</dbReference>
<name>A0A024H8T4_9MICC</name>
<protein>
    <submittedName>
        <fullName evidence="3">Bacterial extracellular solute-binding s, 5 Middle family protein</fullName>
    </submittedName>
</protein>
<dbReference type="EMBL" id="CAQI01000059">
    <property type="protein sequence ID" value="CCQ48413.1"/>
    <property type="molecule type" value="Genomic_DNA"/>
</dbReference>
<dbReference type="Gene3D" id="3.10.105.10">
    <property type="entry name" value="Dipeptide-binding Protein, Domain 3"/>
    <property type="match status" value="1"/>
</dbReference>
<dbReference type="InterPro" id="IPR039424">
    <property type="entry name" value="SBP_5"/>
</dbReference>
<gene>
    <name evidence="3" type="primary">dppAch1</name>
    <name evidence="3" type="ORF">ARTSIC4J27_4418</name>
</gene>
<dbReference type="GO" id="GO:0043190">
    <property type="term" value="C:ATP-binding cassette (ABC) transporter complex"/>
    <property type="evidence" value="ECO:0007669"/>
    <property type="project" value="InterPro"/>
</dbReference>
<feature type="domain" description="Solute-binding protein family 5" evidence="2">
    <location>
        <begin position="85"/>
        <end position="437"/>
    </location>
</feature>
<evidence type="ECO:0000256" key="1">
    <source>
        <dbReference type="SAM" id="SignalP"/>
    </source>
</evidence>
<reference evidence="4" key="1">
    <citation type="journal article" date="2014" name="Genome Announc.">
        <title>Genome Sequence of Arthrobacter siccitolerans 4J27, a Xeroprotectant-Producing Desiccation-Tolerant Microorganism.</title>
        <authorList>
            <person name="Manzanera M."/>
            <person name="Santa-Cruz-Calvo L."/>
            <person name="Vilchez J.I."/>
            <person name="Garcia-Fontana C."/>
            <person name="Silva-Castro G.A."/>
            <person name="Calvo C."/>
            <person name="Gonzalez-Lopez J."/>
        </authorList>
    </citation>
    <scope>NUCLEOTIDE SEQUENCE [LARGE SCALE GENOMIC DNA]</scope>
    <source>
        <strain evidence="4">4J27</strain>
    </source>
</reference>
<dbReference type="Proteomes" id="UP000035722">
    <property type="component" value="Unassembled WGS sequence"/>
</dbReference>
<dbReference type="GO" id="GO:1904680">
    <property type="term" value="F:peptide transmembrane transporter activity"/>
    <property type="evidence" value="ECO:0007669"/>
    <property type="project" value="TreeGrafter"/>
</dbReference>
<sequence>MRSSLRPRVLLAAAAALTLTGCGFSGTQTQSTQPSAAADTSQRIVVDNFRAPVANWAVESDAAYILSLSGCLETLTTYNQAEGKVLPSLATEWKQSSPLDWDFSIRQGVKFQDGTDLTAGSVASALNHVLDAKVPARAFNRTMIGSVTAVDGQTVRVSTPAENPLVPYRLASVNTGILAPAAYKAEGLDPFGHCTGPFTPVSEKAKQSLTLDRNENYWGGDVQLAGAEVRFITNGPTRAAQVQTGEADISLSIPVASLAALKADKGVSVLGADSPRTATMYMNNGRAPLDNVDVRTAIREALDLDALAASVYEGAALPATGPFAPSEPWAGGKQDKQQQDLEEARKLLAKAGYTADRPLEIIAIVERAEFADVAAVVQENLKNIGIPVAITSKEYASAEPDVLAGNYDMLLSQRNRLIDIADPIGFLTADYTCKGTYNLSHFCDAEYDRIIAEAATTVDTTERYKLYAEAGRILQDKAVNAWLVNEQATDATRTNVLNYVQDPLSRYVPTAKTAKAAS</sequence>
<dbReference type="AlphaFoldDB" id="A0A024H8T4"/>
<feature type="signal peptide" evidence="1">
    <location>
        <begin position="1"/>
        <end position="25"/>
    </location>
</feature>
<dbReference type="CDD" id="cd08490">
    <property type="entry name" value="PBP2_NikA_DppA_OppA_like_3"/>
    <property type="match status" value="1"/>
</dbReference>
<dbReference type="Pfam" id="PF00496">
    <property type="entry name" value="SBP_bac_5"/>
    <property type="match status" value="1"/>
</dbReference>
<evidence type="ECO:0000313" key="3">
    <source>
        <dbReference type="EMBL" id="CCQ48413.1"/>
    </source>
</evidence>
<dbReference type="InterPro" id="IPR000914">
    <property type="entry name" value="SBP_5_dom"/>
</dbReference>
<dbReference type="RefSeq" id="WP_083435589.1">
    <property type="nucleotide sequence ID" value="NZ_CAQI01000059.1"/>
</dbReference>
<keyword evidence="4" id="KW-1185">Reference proteome</keyword>
<comment type="caution">
    <text evidence="3">The sequence shown here is derived from an EMBL/GenBank/DDBJ whole genome shotgun (WGS) entry which is preliminary data.</text>
</comment>
<dbReference type="PIRSF" id="PIRSF002741">
    <property type="entry name" value="MppA"/>
    <property type="match status" value="1"/>
</dbReference>
<accession>A0A024H8T4</accession>
<dbReference type="Gene3D" id="3.40.190.10">
    <property type="entry name" value="Periplasmic binding protein-like II"/>
    <property type="match status" value="1"/>
</dbReference>
<dbReference type="GO" id="GO:0042597">
    <property type="term" value="C:periplasmic space"/>
    <property type="evidence" value="ECO:0007669"/>
    <property type="project" value="UniProtKB-ARBA"/>
</dbReference>
<keyword evidence="1" id="KW-0732">Signal</keyword>
<dbReference type="STRING" id="861266.ARTSIC4J27_4418"/>
<organism evidence="3 4">
    <name type="scientific">Pseudarthrobacter siccitolerans</name>
    <dbReference type="NCBI Taxonomy" id="861266"/>
    <lineage>
        <taxon>Bacteria</taxon>
        <taxon>Bacillati</taxon>
        <taxon>Actinomycetota</taxon>
        <taxon>Actinomycetes</taxon>
        <taxon>Micrococcales</taxon>
        <taxon>Micrococcaceae</taxon>
        <taxon>Pseudarthrobacter</taxon>
    </lineage>
</organism>
<proteinExistence type="predicted"/>
<feature type="chain" id="PRO_5039493864" evidence="1">
    <location>
        <begin position="26"/>
        <end position="518"/>
    </location>
</feature>
<evidence type="ECO:0000259" key="2">
    <source>
        <dbReference type="Pfam" id="PF00496"/>
    </source>
</evidence>
<evidence type="ECO:0000313" key="4">
    <source>
        <dbReference type="Proteomes" id="UP000035722"/>
    </source>
</evidence>
<dbReference type="PANTHER" id="PTHR30290">
    <property type="entry name" value="PERIPLASMIC BINDING COMPONENT OF ABC TRANSPORTER"/>
    <property type="match status" value="1"/>
</dbReference>
<dbReference type="PROSITE" id="PS51257">
    <property type="entry name" value="PROKAR_LIPOPROTEIN"/>
    <property type="match status" value="1"/>
</dbReference>
<dbReference type="PANTHER" id="PTHR30290:SF65">
    <property type="entry name" value="MONOACYL PHOSPHATIDYLINOSITOL TETRAMANNOSIDE-BINDING PROTEIN LPQW-RELATED"/>
    <property type="match status" value="1"/>
</dbReference>
<dbReference type="InterPro" id="IPR030678">
    <property type="entry name" value="Peptide/Ni-bd"/>
</dbReference>